<evidence type="ECO:0000256" key="5">
    <source>
        <dbReference type="PROSITE-ProRule" id="PRU00104"/>
    </source>
</evidence>
<protein>
    <recommendedName>
        <fullName evidence="2">HECT-type E3 ubiquitin transferase</fullName>
        <ecNumber evidence="2">2.3.2.26</ecNumber>
    </recommendedName>
</protein>
<comment type="catalytic activity">
    <reaction evidence="1">
        <text>S-ubiquitinyl-[E2 ubiquitin-conjugating enzyme]-L-cysteine + [acceptor protein]-L-lysine = [E2 ubiquitin-conjugating enzyme]-L-cysteine + N(6)-ubiquitinyl-[acceptor protein]-L-lysine.</text>
        <dbReference type="EC" id="2.3.2.26"/>
    </reaction>
</comment>
<comment type="caution">
    <text evidence="5">Lacks conserved residue(s) required for the propagation of feature annotation.</text>
</comment>
<evidence type="ECO:0000256" key="1">
    <source>
        <dbReference type="ARBA" id="ARBA00000885"/>
    </source>
</evidence>
<evidence type="ECO:0000256" key="2">
    <source>
        <dbReference type="ARBA" id="ARBA00012485"/>
    </source>
</evidence>
<accession>A0ABQ7SES1</accession>
<dbReference type="SUPFAM" id="SSF56204">
    <property type="entry name" value="Hect, E3 ligase catalytic domain"/>
    <property type="match status" value="1"/>
</dbReference>
<proteinExistence type="predicted"/>
<dbReference type="InterPro" id="IPR044611">
    <property type="entry name" value="E3A/B/C-like"/>
</dbReference>
<name>A0ABQ7SES1_PHRPL</name>
<evidence type="ECO:0000256" key="3">
    <source>
        <dbReference type="ARBA" id="ARBA00022679"/>
    </source>
</evidence>
<dbReference type="EC" id="2.3.2.26" evidence="2"/>
<keyword evidence="8" id="KW-1185">Reference proteome</keyword>
<evidence type="ECO:0000259" key="6">
    <source>
        <dbReference type="PROSITE" id="PS50237"/>
    </source>
</evidence>
<comment type="caution">
    <text evidence="7">The sequence shown here is derived from an EMBL/GenBank/DDBJ whole genome shotgun (WGS) entry which is preliminary data.</text>
</comment>
<dbReference type="PROSITE" id="PS50237">
    <property type="entry name" value="HECT"/>
    <property type="match status" value="1"/>
</dbReference>
<dbReference type="PANTHER" id="PTHR45700">
    <property type="entry name" value="UBIQUITIN-PROTEIN LIGASE E3C"/>
    <property type="match status" value="1"/>
</dbReference>
<dbReference type="PANTHER" id="PTHR45700:SF8">
    <property type="entry name" value="HECT-TYPE E3 UBIQUITIN TRANSFERASE"/>
    <property type="match status" value="1"/>
</dbReference>
<dbReference type="Proteomes" id="UP000826234">
    <property type="component" value="Unassembled WGS sequence"/>
</dbReference>
<gene>
    <name evidence="7" type="ORF">JD844_026401</name>
</gene>
<dbReference type="Gene3D" id="3.90.1750.10">
    <property type="entry name" value="Hect, E3 ligase catalytic domains"/>
    <property type="match status" value="1"/>
</dbReference>
<dbReference type="Gene3D" id="3.30.2160.10">
    <property type="entry name" value="Hect, E3 ligase catalytic domain"/>
    <property type="match status" value="1"/>
</dbReference>
<dbReference type="EMBL" id="JAIPUX010005290">
    <property type="protein sequence ID" value="KAH0615840.1"/>
    <property type="molecule type" value="Genomic_DNA"/>
</dbReference>
<keyword evidence="3" id="KW-0808">Transferase</keyword>
<evidence type="ECO:0000256" key="4">
    <source>
        <dbReference type="ARBA" id="ARBA00022786"/>
    </source>
</evidence>
<feature type="domain" description="HECT" evidence="6">
    <location>
        <begin position="40"/>
        <end position="112"/>
    </location>
</feature>
<reference evidence="7 8" key="1">
    <citation type="journal article" date="2022" name="Gigascience">
        <title>A chromosome-level genome assembly and annotation of the desert horned lizard, Phrynosoma platyrhinos, provides insight into chromosomal rearrangements among reptiles.</title>
        <authorList>
            <person name="Koochekian N."/>
            <person name="Ascanio A."/>
            <person name="Farleigh K."/>
            <person name="Card D.C."/>
            <person name="Schield D.R."/>
            <person name="Castoe T.A."/>
            <person name="Jezkova T."/>
        </authorList>
    </citation>
    <scope>NUCLEOTIDE SEQUENCE [LARGE SCALE GENOMIC DNA]</scope>
    <source>
        <strain evidence="7">NK-2021</strain>
    </source>
</reference>
<dbReference type="Pfam" id="PF00632">
    <property type="entry name" value="HECT"/>
    <property type="match status" value="1"/>
</dbReference>
<dbReference type="InterPro" id="IPR000569">
    <property type="entry name" value="HECT_dom"/>
</dbReference>
<dbReference type="InterPro" id="IPR035983">
    <property type="entry name" value="Hect_E3_ubiquitin_ligase"/>
</dbReference>
<evidence type="ECO:0000313" key="7">
    <source>
        <dbReference type="EMBL" id="KAH0615840.1"/>
    </source>
</evidence>
<sequence>MIVTEKTDWTLVASTTLVVHHWEPSNLNKETIYWDKVKVDLIPNGSTVAVSNRNKKDFVNKYVDYIFNKSVDEVFGEFRRGFYKVLDKKIVSLFEAEELMEATCGNANYDWDLYEKVGGGKSEFPV</sequence>
<keyword evidence="4 5" id="KW-0833">Ubl conjugation pathway</keyword>
<evidence type="ECO:0000313" key="8">
    <source>
        <dbReference type="Proteomes" id="UP000826234"/>
    </source>
</evidence>
<organism evidence="7 8">
    <name type="scientific">Phrynosoma platyrhinos</name>
    <name type="common">Desert horned lizard</name>
    <dbReference type="NCBI Taxonomy" id="52577"/>
    <lineage>
        <taxon>Eukaryota</taxon>
        <taxon>Metazoa</taxon>
        <taxon>Chordata</taxon>
        <taxon>Craniata</taxon>
        <taxon>Vertebrata</taxon>
        <taxon>Euteleostomi</taxon>
        <taxon>Lepidosauria</taxon>
        <taxon>Squamata</taxon>
        <taxon>Bifurcata</taxon>
        <taxon>Unidentata</taxon>
        <taxon>Episquamata</taxon>
        <taxon>Toxicofera</taxon>
        <taxon>Iguania</taxon>
        <taxon>Phrynosomatidae</taxon>
        <taxon>Phrynosomatinae</taxon>
        <taxon>Phrynosoma</taxon>
    </lineage>
</organism>